<evidence type="ECO:0000313" key="4">
    <source>
        <dbReference type="EMBL" id="KAG2936844.1"/>
    </source>
</evidence>
<dbReference type="Proteomes" id="UP000774804">
    <property type="component" value="Unassembled WGS sequence"/>
</dbReference>
<keyword evidence="9" id="KW-1185">Reference proteome</keyword>
<evidence type="ECO:0000256" key="2">
    <source>
        <dbReference type="SAM" id="SignalP"/>
    </source>
</evidence>
<evidence type="ECO:0000313" key="8">
    <source>
        <dbReference type="EMBL" id="RAW41227.1"/>
    </source>
</evidence>
<dbReference type="Proteomes" id="UP000736787">
    <property type="component" value="Unassembled WGS sequence"/>
</dbReference>
<evidence type="ECO:0000256" key="1">
    <source>
        <dbReference type="SAM" id="MobiDB-lite"/>
    </source>
</evidence>
<keyword evidence="2" id="KW-0732">Signal</keyword>
<feature type="region of interest" description="Disordered" evidence="1">
    <location>
        <begin position="34"/>
        <end position="96"/>
    </location>
</feature>
<reference evidence="3" key="2">
    <citation type="submission" date="2018-10" db="EMBL/GenBank/DDBJ databases">
        <title>Effector identification in a new, highly contiguous assembly of the strawberry crown rot pathogen Phytophthora cactorum.</title>
        <authorList>
            <person name="Armitage A.D."/>
            <person name="Nellist C.F."/>
            <person name="Bates H."/>
            <person name="Vickerstaff R.J."/>
            <person name="Harrison R.J."/>
        </authorList>
    </citation>
    <scope>NUCLEOTIDE SEQUENCE</scope>
    <source>
        <strain evidence="3">15-7</strain>
        <strain evidence="4">4032</strain>
        <strain evidence="5">4040</strain>
        <strain evidence="6">P415</strain>
        <strain evidence="7">P421</strain>
    </source>
</reference>
<sequence length="190" mass="20433">MRNLCLLLLLLAPSPCTTGEKRLVPGDAFASPGDALATNVPGHKRQRHQGSPHGGVPRTLTSSVNEGNLSTSPGTGYDPGDDAAPQGVPRDSGNYHAHRAKPEEAEPQLVTRAASHSALSPPKQRLRSVDACVHDANVYVHREAVDLDEMLLRVDWVESPQAVHNLVADSERQVAQLPQASPDWVADLER</sequence>
<feature type="signal peptide" evidence="2">
    <location>
        <begin position="1"/>
        <end position="19"/>
    </location>
</feature>
<dbReference type="EMBL" id="RCMG01000024">
    <property type="protein sequence ID" value="KAG2867511.1"/>
    <property type="molecule type" value="Genomic_DNA"/>
</dbReference>
<evidence type="ECO:0000313" key="6">
    <source>
        <dbReference type="EMBL" id="KAG2993619.1"/>
    </source>
</evidence>
<dbReference type="Proteomes" id="UP000251314">
    <property type="component" value="Unassembled WGS sequence"/>
</dbReference>
<gene>
    <name evidence="8" type="ORF">PC110_g2599</name>
    <name evidence="3" type="ORF">PC113_g1889</name>
    <name evidence="4" type="ORF">PC115_g4534</name>
    <name evidence="5" type="ORF">PC117_g1779</name>
    <name evidence="6" type="ORF">PC118_g3944</name>
    <name evidence="7" type="ORF">PC129_g4790</name>
</gene>
<comment type="caution">
    <text evidence="8">The sequence shown here is derived from an EMBL/GenBank/DDBJ whole genome shotgun (WGS) entry which is preliminary data.</text>
</comment>
<dbReference type="EMBL" id="RCMK01000021">
    <property type="protein sequence ID" value="KAG2953823.1"/>
    <property type="molecule type" value="Genomic_DNA"/>
</dbReference>
<dbReference type="EMBL" id="RCMI01000087">
    <property type="protein sequence ID" value="KAG2936844.1"/>
    <property type="molecule type" value="Genomic_DNA"/>
</dbReference>
<dbReference type="OrthoDB" id="129367at2759"/>
<accession>A0A329SWH2</accession>
<feature type="compositionally biased region" description="Polar residues" evidence="1">
    <location>
        <begin position="59"/>
        <end position="74"/>
    </location>
</feature>
<feature type="chain" id="PRO_5036061776" description="RxLR effector protein" evidence="2">
    <location>
        <begin position="20"/>
        <end position="190"/>
    </location>
</feature>
<organism evidence="8 9">
    <name type="scientific">Phytophthora cactorum</name>
    <dbReference type="NCBI Taxonomy" id="29920"/>
    <lineage>
        <taxon>Eukaryota</taxon>
        <taxon>Sar</taxon>
        <taxon>Stramenopiles</taxon>
        <taxon>Oomycota</taxon>
        <taxon>Peronosporomycetes</taxon>
        <taxon>Peronosporales</taxon>
        <taxon>Peronosporaceae</taxon>
        <taxon>Phytophthora</taxon>
    </lineage>
</organism>
<reference evidence="8 9" key="1">
    <citation type="submission" date="2018-01" db="EMBL/GenBank/DDBJ databases">
        <title>Draft genome of the strawberry crown rot pathogen Phytophthora cactorum.</title>
        <authorList>
            <person name="Armitage A.D."/>
            <person name="Lysoe E."/>
            <person name="Nellist C.F."/>
            <person name="Harrison R.J."/>
            <person name="Brurberg M.B."/>
        </authorList>
    </citation>
    <scope>NUCLEOTIDE SEQUENCE [LARGE SCALE GENOMIC DNA]</scope>
    <source>
        <strain evidence="8 9">10300</strain>
    </source>
</reference>
<dbReference type="EMBL" id="RCML01000070">
    <property type="protein sequence ID" value="KAG2993619.1"/>
    <property type="molecule type" value="Genomic_DNA"/>
</dbReference>
<protein>
    <recommendedName>
        <fullName evidence="10">RxLR effector protein</fullName>
    </recommendedName>
</protein>
<evidence type="ECO:0000313" key="7">
    <source>
        <dbReference type="EMBL" id="KAG3224568.1"/>
    </source>
</evidence>
<evidence type="ECO:0000313" key="5">
    <source>
        <dbReference type="EMBL" id="KAG2953823.1"/>
    </source>
</evidence>
<dbReference type="Proteomes" id="UP000735874">
    <property type="component" value="Unassembled WGS sequence"/>
</dbReference>
<dbReference type="Proteomes" id="UP000760860">
    <property type="component" value="Unassembled WGS sequence"/>
</dbReference>
<proteinExistence type="predicted"/>
<dbReference type="Proteomes" id="UP000697107">
    <property type="component" value="Unassembled WGS sequence"/>
</dbReference>
<name>A0A329SWH2_9STRA</name>
<evidence type="ECO:0000313" key="9">
    <source>
        <dbReference type="Proteomes" id="UP000251314"/>
    </source>
</evidence>
<dbReference type="VEuPathDB" id="FungiDB:PC110_g2599"/>
<evidence type="ECO:0008006" key="10">
    <source>
        <dbReference type="Google" id="ProtNLM"/>
    </source>
</evidence>
<dbReference type="EMBL" id="RCMV01000108">
    <property type="protein sequence ID" value="KAG3224568.1"/>
    <property type="molecule type" value="Genomic_DNA"/>
</dbReference>
<dbReference type="AlphaFoldDB" id="A0A329SWH2"/>
<evidence type="ECO:0000313" key="3">
    <source>
        <dbReference type="EMBL" id="KAG2867511.1"/>
    </source>
</evidence>
<dbReference type="EMBL" id="MJFZ01000034">
    <property type="protein sequence ID" value="RAW41227.1"/>
    <property type="molecule type" value="Genomic_DNA"/>
</dbReference>